<organism evidence="3 4">
    <name type="scientific">Lentibacillus kapialis</name>
    <dbReference type="NCBI Taxonomy" id="340214"/>
    <lineage>
        <taxon>Bacteria</taxon>
        <taxon>Bacillati</taxon>
        <taxon>Bacillota</taxon>
        <taxon>Bacilli</taxon>
        <taxon>Bacillales</taxon>
        <taxon>Bacillaceae</taxon>
        <taxon>Lentibacillus</taxon>
    </lineage>
</organism>
<gene>
    <name evidence="3" type="primary">agaS</name>
    <name evidence="3" type="ORF">GCM10007063_27680</name>
</gene>
<dbReference type="InterPro" id="IPR046348">
    <property type="entry name" value="SIS_dom_sf"/>
</dbReference>
<evidence type="ECO:0000256" key="1">
    <source>
        <dbReference type="ARBA" id="ARBA00022737"/>
    </source>
</evidence>
<dbReference type="AlphaFoldDB" id="A0A917Q0G8"/>
<dbReference type="RefSeq" id="WP_188633699.1">
    <property type="nucleotide sequence ID" value="NZ_BMNQ01000050.1"/>
</dbReference>
<keyword evidence="1" id="KW-0677">Repeat</keyword>
<keyword evidence="3" id="KW-0413">Isomerase</keyword>
<accession>A0A917Q0G8</accession>
<dbReference type="SUPFAM" id="SSF53697">
    <property type="entry name" value="SIS domain"/>
    <property type="match status" value="1"/>
</dbReference>
<dbReference type="GO" id="GO:0005886">
    <property type="term" value="C:plasma membrane"/>
    <property type="evidence" value="ECO:0007669"/>
    <property type="project" value="TreeGrafter"/>
</dbReference>
<evidence type="ECO:0000313" key="3">
    <source>
        <dbReference type="EMBL" id="GGK03775.1"/>
    </source>
</evidence>
<dbReference type="PROSITE" id="PS51464">
    <property type="entry name" value="SIS"/>
    <property type="match status" value="2"/>
</dbReference>
<dbReference type="InterPro" id="IPR001347">
    <property type="entry name" value="SIS_dom"/>
</dbReference>
<dbReference type="PANTHER" id="PTHR32502:SF3">
    <property type="entry name" value="D-GALACTOSAMINE-6-PHOSPHATE DEAMINASE AGAS-RELATED"/>
    <property type="match status" value="1"/>
</dbReference>
<evidence type="ECO:0000313" key="4">
    <source>
        <dbReference type="Proteomes" id="UP000658382"/>
    </source>
</evidence>
<dbReference type="InterPro" id="IPR050303">
    <property type="entry name" value="GatZ_KbaZ_carbometab"/>
</dbReference>
<dbReference type="GO" id="GO:0016853">
    <property type="term" value="F:isomerase activity"/>
    <property type="evidence" value="ECO:0007669"/>
    <property type="project" value="UniProtKB-KW"/>
</dbReference>
<dbReference type="PANTHER" id="PTHR32502">
    <property type="entry name" value="N-ACETYLGALACTOSAMINE PERMEASE II COMPONENT-RELATED"/>
    <property type="match status" value="1"/>
</dbReference>
<reference evidence="3" key="2">
    <citation type="submission" date="2020-09" db="EMBL/GenBank/DDBJ databases">
        <authorList>
            <person name="Sun Q."/>
            <person name="Ohkuma M."/>
        </authorList>
    </citation>
    <scope>NUCLEOTIDE SEQUENCE</scope>
    <source>
        <strain evidence="3">JCM 12580</strain>
    </source>
</reference>
<comment type="caution">
    <text evidence="3">The sequence shown here is derived from an EMBL/GenBank/DDBJ whole genome shotgun (WGS) entry which is preliminary data.</text>
</comment>
<reference evidence="3" key="1">
    <citation type="journal article" date="2014" name="Int. J. Syst. Evol. Microbiol.">
        <title>Complete genome sequence of Corynebacterium casei LMG S-19264T (=DSM 44701T), isolated from a smear-ripened cheese.</title>
        <authorList>
            <consortium name="US DOE Joint Genome Institute (JGI-PGF)"/>
            <person name="Walter F."/>
            <person name="Albersmeier A."/>
            <person name="Kalinowski J."/>
            <person name="Ruckert C."/>
        </authorList>
    </citation>
    <scope>NUCLEOTIDE SEQUENCE</scope>
    <source>
        <strain evidence="3">JCM 12580</strain>
    </source>
</reference>
<dbReference type="GO" id="GO:1901135">
    <property type="term" value="P:carbohydrate derivative metabolic process"/>
    <property type="evidence" value="ECO:0007669"/>
    <property type="project" value="InterPro"/>
</dbReference>
<dbReference type="Gene3D" id="3.40.50.10490">
    <property type="entry name" value="Glucose-6-phosphate isomerase like protein, domain 1"/>
    <property type="match status" value="2"/>
</dbReference>
<dbReference type="GO" id="GO:0097367">
    <property type="term" value="F:carbohydrate derivative binding"/>
    <property type="evidence" value="ECO:0007669"/>
    <property type="project" value="InterPro"/>
</dbReference>
<name>A0A917Q0G8_9BACI</name>
<keyword evidence="4" id="KW-1185">Reference proteome</keyword>
<proteinExistence type="predicted"/>
<feature type="domain" description="SIS" evidence="2">
    <location>
        <begin position="215"/>
        <end position="367"/>
    </location>
</feature>
<dbReference type="CDD" id="cd05008">
    <property type="entry name" value="SIS_GlmS_GlmD_1"/>
    <property type="match status" value="1"/>
</dbReference>
<sequence>MFNMTTEALEKKNALNTATEIHQQPDVWKELVAKLSDQEDELNQFIQSIYDKHEHVRVLLSGAGTSAFIGDTLVPLLRRENRGNIQFDSAPTTNVVSNPEDYLQKDVPTIMVSFARSGNSPESVATVALGEKIVDDFYQVVITCNKDGKLATNIKGDANSVTILMPDQAHDKGFAMTSSFSCMMITAYTLFTDNTFDENAITAAEKLIDALPEKIDDILGYDFERIIYLGSGMLGQLSHEAALKMLELSAGNVVAVYESSLGFRHGPKSILNETSMVVVLLSQDPYTRKYDMDILREVAGSESDMKVVALTEASDAEVEKLADWTIPVSSVSESLSGDFHLALLYAIVAQTLAMKKSLQLGITPDNPSPDGSVNRVVQGVTIYDYDE</sequence>
<dbReference type="InterPro" id="IPR035466">
    <property type="entry name" value="GlmS/AgaS_SIS"/>
</dbReference>
<protein>
    <submittedName>
        <fullName evidence="3">Tagatose-6-phosphate ketose isomerase</fullName>
    </submittedName>
</protein>
<dbReference type="Proteomes" id="UP000658382">
    <property type="component" value="Unassembled WGS sequence"/>
</dbReference>
<feature type="domain" description="SIS" evidence="2">
    <location>
        <begin position="45"/>
        <end position="206"/>
    </location>
</feature>
<dbReference type="EMBL" id="BMNQ01000050">
    <property type="protein sequence ID" value="GGK03775.1"/>
    <property type="molecule type" value="Genomic_DNA"/>
</dbReference>
<dbReference type="Pfam" id="PF01380">
    <property type="entry name" value="SIS"/>
    <property type="match status" value="2"/>
</dbReference>
<dbReference type="GO" id="GO:0009401">
    <property type="term" value="P:phosphoenolpyruvate-dependent sugar phosphotransferase system"/>
    <property type="evidence" value="ECO:0007669"/>
    <property type="project" value="TreeGrafter"/>
</dbReference>
<evidence type="ECO:0000259" key="2">
    <source>
        <dbReference type="PROSITE" id="PS51464"/>
    </source>
</evidence>